<proteinExistence type="predicted"/>
<evidence type="ECO:0000313" key="2">
    <source>
        <dbReference type="Proteomes" id="UP000663850"/>
    </source>
</evidence>
<dbReference type="EMBL" id="CAJMWZ010003207">
    <property type="protein sequence ID" value="CAE6471454.1"/>
    <property type="molecule type" value="Genomic_DNA"/>
</dbReference>
<comment type="caution">
    <text evidence="1">The sequence shown here is derived from an EMBL/GenBank/DDBJ whole genome shotgun (WGS) entry which is preliminary data.</text>
</comment>
<gene>
    <name evidence="1" type="ORF">RDB_LOCUS63500</name>
</gene>
<dbReference type="InterPro" id="IPR011009">
    <property type="entry name" value="Kinase-like_dom_sf"/>
</dbReference>
<dbReference type="Proteomes" id="UP000663850">
    <property type="component" value="Unassembled WGS sequence"/>
</dbReference>
<evidence type="ECO:0000313" key="1">
    <source>
        <dbReference type="EMBL" id="CAE6471454.1"/>
    </source>
</evidence>
<sequence>MAIHFLVAHASSPQIAGTLMVSQSRPLQKVSEIIGLINYYHDLPGILRYMVHKTDIAFEGEVPDVFSSLGEPLSGFDLVTKHWPNGFSSDVYSVILNKTLETTGTVSSDPLQKIKVPSVEAQGDDDENAQARLLKALKKFNISTLSKPSHFRDFQVEGGNILNGHPLEAKGLPIGLFHPVFDSFEGRIDSPSFTATPLQLSSARALLAASQYLYGKETGAGGRTETLKPLLNRLLGVFIQNSGVLGTHSDGLVQAQTGGYQMIMEVKNEIGVGGCDPSIQGAVAYANYWGDDRSEWMTRRCCCPSMILAIAGPWMCILGGIMLKQPVIQPLTPFFWFGDNLSAPLHIHYVAKVFASLAMSLSELRNFYDGLGMPSDIPRNPRRHLPHPQHFTVEKQRVDIEYRALVVPGKAIYRAVAQPEDGEAYKIIVKFAESYNALAHRLLASMGLAPELLFVSSEDQEEFKVARRIMVVMKEVPYKDLSTATSFPDCVHKDVSRALSALHQKNMVFGDLRPPNILVVDDEKGRQTGAMLIDFDW</sequence>
<accession>A0A8H3GW89</accession>
<protein>
    <recommendedName>
        <fullName evidence="3">Protein kinase domain-containing protein</fullName>
    </recommendedName>
</protein>
<dbReference type="SUPFAM" id="SSF56112">
    <property type="entry name" value="Protein kinase-like (PK-like)"/>
    <property type="match status" value="1"/>
</dbReference>
<dbReference type="Gene3D" id="1.10.510.10">
    <property type="entry name" value="Transferase(Phosphotransferase) domain 1"/>
    <property type="match status" value="1"/>
</dbReference>
<dbReference type="AlphaFoldDB" id="A0A8H3GW89"/>
<name>A0A8H3GW89_9AGAM</name>
<feature type="non-terminal residue" evidence="1">
    <location>
        <position position="1"/>
    </location>
</feature>
<reference evidence="1" key="1">
    <citation type="submission" date="2021-01" db="EMBL/GenBank/DDBJ databases">
        <authorList>
            <person name="Kaushik A."/>
        </authorList>
    </citation>
    <scope>NUCLEOTIDE SEQUENCE</scope>
    <source>
        <strain evidence="1">Type strain: AG8-Rh-89/</strain>
    </source>
</reference>
<organism evidence="1 2">
    <name type="scientific">Rhizoctonia solani</name>
    <dbReference type="NCBI Taxonomy" id="456999"/>
    <lineage>
        <taxon>Eukaryota</taxon>
        <taxon>Fungi</taxon>
        <taxon>Dikarya</taxon>
        <taxon>Basidiomycota</taxon>
        <taxon>Agaricomycotina</taxon>
        <taxon>Agaricomycetes</taxon>
        <taxon>Cantharellales</taxon>
        <taxon>Ceratobasidiaceae</taxon>
        <taxon>Rhizoctonia</taxon>
    </lineage>
</organism>
<evidence type="ECO:0008006" key="3">
    <source>
        <dbReference type="Google" id="ProtNLM"/>
    </source>
</evidence>